<dbReference type="Proteomes" id="UP000319004">
    <property type="component" value="Chromosome"/>
</dbReference>
<dbReference type="KEGG" id="snep:Enr13x_72560"/>
<name>A0A518I2V0_9BACT</name>
<proteinExistence type="predicted"/>
<protein>
    <submittedName>
        <fullName evidence="1">Uncharacterized protein</fullName>
    </submittedName>
</protein>
<evidence type="ECO:0000313" key="1">
    <source>
        <dbReference type="EMBL" id="QDV47347.1"/>
    </source>
</evidence>
<organism evidence="1 2">
    <name type="scientific">Stieleria neptunia</name>
    <dbReference type="NCBI Taxonomy" id="2527979"/>
    <lineage>
        <taxon>Bacteria</taxon>
        <taxon>Pseudomonadati</taxon>
        <taxon>Planctomycetota</taxon>
        <taxon>Planctomycetia</taxon>
        <taxon>Pirellulales</taxon>
        <taxon>Pirellulaceae</taxon>
        <taxon>Stieleria</taxon>
    </lineage>
</organism>
<sequence length="77" mass="8690">MRQEKLALPRNKTIAQLRRLRKMGCEFIRTDDDGESWIGTTDAEDGIPIDLLIISGAFQGKIVMPCEKLLELSKTVD</sequence>
<dbReference type="RefSeq" id="WP_145391425.1">
    <property type="nucleotide sequence ID" value="NZ_CP037423.1"/>
</dbReference>
<evidence type="ECO:0000313" key="2">
    <source>
        <dbReference type="Proteomes" id="UP000319004"/>
    </source>
</evidence>
<dbReference type="AlphaFoldDB" id="A0A518I2V0"/>
<dbReference type="EMBL" id="CP037423">
    <property type="protein sequence ID" value="QDV47347.1"/>
    <property type="molecule type" value="Genomic_DNA"/>
</dbReference>
<reference evidence="1 2" key="1">
    <citation type="submission" date="2019-03" db="EMBL/GenBank/DDBJ databases">
        <title>Deep-cultivation of Planctomycetes and their phenomic and genomic characterization uncovers novel biology.</title>
        <authorList>
            <person name="Wiegand S."/>
            <person name="Jogler M."/>
            <person name="Boedeker C."/>
            <person name="Pinto D."/>
            <person name="Vollmers J."/>
            <person name="Rivas-Marin E."/>
            <person name="Kohn T."/>
            <person name="Peeters S.H."/>
            <person name="Heuer A."/>
            <person name="Rast P."/>
            <person name="Oberbeckmann S."/>
            <person name="Bunk B."/>
            <person name="Jeske O."/>
            <person name="Meyerdierks A."/>
            <person name="Storesund J.E."/>
            <person name="Kallscheuer N."/>
            <person name="Luecker S."/>
            <person name="Lage O.M."/>
            <person name="Pohl T."/>
            <person name="Merkel B.J."/>
            <person name="Hornburger P."/>
            <person name="Mueller R.-W."/>
            <person name="Bruemmer F."/>
            <person name="Labrenz M."/>
            <person name="Spormann A.M."/>
            <person name="Op den Camp H."/>
            <person name="Overmann J."/>
            <person name="Amann R."/>
            <person name="Jetten M.S.M."/>
            <person name="Mascher T."/>
            <person name="Medema M.H."/>
            <person name="Devos D.P."/>
            <person name="Kaster A.-K."/>
            <person name="Ovreas L."/>
            <person name="Rohde M."/>
            <person name="Galperin M.Y."/>
            <person name="Jogler C."/>
        </authorList>
    </citation>
    <scope>NUCLEOTIDE SEQUENCE [LARGE SCALE GENOMIC DNA]</scope>
    <source>
        <strain evidence="1 2">Enr13</strain>
    </source>
</reference>
<keyword evidence="2" id="KW-1185">Reference proteome</keyword>
<accession>A0A518I2V0</accession>
<gene>
    <name evidence="1" type="ORF">Enr13x_72560</name>
</gene>